<dbReference type="EMBL" id="KV426585">
    <property type="protein sequence ID" value="KZV79625.1"/>
    <property type="molecule type" value="Genomic_DNA"/>
</dbReference>
<dbReference type="AlphaFoldDB" id="A0A165B0S8"/>
<name>A0A165B0S8_EXIGL</name>
<dbReference type="InParanoid" id="A0A165B0S8"/>
<keyword evidence="2" id="KW-1185">Reference proteome</keyword>
<accession>A0A165B0S8</accession>
<proteinExistence type="predicted"/>
<dbReference type="STRING" id="1314781.A0A165B0S8"/>
<gene>
    <name evidence="1" type="ORF">EXIGLDRAFT_461622</name>
</gene>
<evidence type="ECO:0008006" key="3">
    <source>
        <dbReference type="Google" id="ProtNLM"/>
    </source>
</evidence>
<dbReference type="OrthoDB" id="10255013at2759"/>
<evidence type="ECO:0000313" key="2">
    <source>
        <dbReference type="Proteomes" id="UP000077266"/>
    </source>
</evidence>
<protein>
    <recommendedName>
        <fullName evidence="3">t-SNARE coiled-coil homology domain-containing protein</fullName>
    </recommendedName>
</protein>
<evidence type="ECO:0000313" key="1">
    <source>
        <dbReference type="EMBL" id="KZV79625.1"/>
    </source>
</evidence>
<organism evidence="1 2">
    <name type="scientific">Exidia glandulosa HHB12029</name>
    <dbReference type="NCBI Taxonomy" id="1314781"/>
    <lineage>
        <taxon>Eukaryota</taxon>
        <taxon>Fungi</taxon>
        <taxon>Dikarya</taxon>
        <taxon>Basidiomycota</taxon>
        <taxon>Agaricomycotina</taxon>
        <taxon>Agaricomycetes</taxon>
        <taxon>Auriculariales</taxon>
        <taxon>Exidiaceae</taxon>
        <taxon>Exidia</taxon>
    </lineage>
</organism>
<dbReference type="Proteomes" id="UP000077266">
    <property type="component" value="Unassembled WGS sequence"/>
</dbReference>
<reference evidence="1 2" key="1">
    <citation type="journal article" date="2016" name="Mol. Biol. Evol.">
        <title>Comparative Genomics of Early-Diverging Mushroom-Forming Fungi Provides Insights into the Origins of Lignocellulose Decay Capabilities.</title>
        <authorList>
            <person name="Nagy L.G."/>
            <person name="Riley R."/>
            <person name="Tritt A."/>
            <person name="Adam C."/>
            <person name="Daum C."/>
            <person name="Floudas D."/>
            <person name="Sun H."/>
            <person name="Yadav J.S."/>
            <person name="Pangilinan J."/>
            <person name="Larsson K.H."/>
            <person name="Matsuura K."/>
            <person name="Barry K."/>
            <person name="Labutti K."/>
            <person name="Kuo R."/>
            <person name="Ohm R.A."/>
            <person name="Bhattacharya S.S."/>
            <person name="Shirouzu T."/>
            <person name="Yoshinaga Y."/>
            <person name="Martin F.M."/>
            <person name="Grigoriev I.V."/>
            <person name="Hibbett D.S."/>
        </authorList>
    </citation>
    <scope>NUCLEOTIDE SEQUENCE [LARGE SCALE GENOMIC DNA]</scope>
    <source>
        <strain evidence="1 2">HHB12029</strain>
    </source>
</reference>
<sequence length="154" mass="16655">MHAALATTSYVVPTLTLSRTALRTHLSVYSTPQQSYATANGGGTDNLSAFYAEYIGNIQDNIQHRNDNITAIADLQSCSLRTIDNNAAQCDQQLHVQLGDEQSRLSGSLRRRIKDLECQGGSASRRPGQEAADGVREAHAEVNDEGCGQILPKL</sequence>